<keyword evidence="3 7" id="KW-0548">Nucleotidyltransferase</keyword>
<evidence type="ECO:0000256" key="9">
    <source>
        <dbReference type="SAM" id="Coils"/>
    </source>
</evidence>
<dbReference type="InterPro" id="IPR006592">
    <property type="entry name" value="RNA_pol_N"/>
</dbReference>
<dbReference type="Gene3D" id="1.10.1790.20">
    <property type="match status" value="1"/>
</dbReference>
<feature type="region of interest" description="Disordered" evidence="10">
    <location>
        <begin position="1212"/>
        <end position="1231"/>
    </location>
</feature>
<dbReference type="Gene3D" id="2.40.40.20">
    <property type="match status" value="1"/>
</dbReference>
<proteinExistence type="inferred from homology"/>
<keyword evidence="1 7" id="KW-0240">DNA-directed RNA polymerase</keyword>
<evidence type="ECO:0000256" key="7">
    <source>
        <dbReference type="HAMAP-Rule" id="MF_01322"/>
    </source>
</evidence>
<dbReference type="InterPro" id="IPR000722">
    <property type="entry name" value="RNA_pol_asu"/>
</dbReference>
<dbReference type="GO" id="GO:0008270">
    <property type="term" value="F:zinc ion binding"/>
    <property type="evidence" value="ECO:0007669"/>
    <property type="project" value="UniProtKB-UniRule"/>
</dbReference>
<dbReference type="Gene3D" id="1.10.150.390">
    <property type="match status" value="1"/>
</dbReference>
<name>A0A2M7B8U2_9BACT</name>
<dbReference type="GO" id="GO:0003899">
    <property type="term" value="F:DNA-directed RNA polymerase activity"/>
    <property type="evidence" value="ECO:0007669"/>
    <property type="project" value="UniProtKB-UniRule"/>
</dbReference>
<evidence type="ECO:0000256" key="10">
    <source>
        <dbReference type="SAM" id="MobiDB-lite"/>
    </source>
</evidence>
<comment type="function">
    <text evidence="7 8">DNA-dependent RNA polymerase catalyzes the transcription of DNA into RNA using the four ribonucleoside triphosphates as substrates.</text>
</comment>
<evidence type="ECO:0000256" key="6">
    <source>
        <dbReference type="ARBA" id="ARBA00048552"/>
    </source>
</evidence>
<feature type="coiled-coil region" evidence="9">
    <location>
        <begin position="149"/>
        <end position="189"/>
    </location>
</feature>
<feature type="domain" description="RNA polymerase N-terminal" evidence="11">
    <location>
        <begin position="267"/>
        <end position="549"/>
    </location>
</feature>
<reference evidence="13" key="1">
    <citation type="submission" date="2017-09" db="EMBL/GenBank/DDBJ databases">
        <title>Depth-based differentiation of microbial function through sediment-hosted aquifers and enrichment of novel symbionts in the deep terrestrial subsurface.</title>
        <authorList>
            <person name="Probst A.J."/>
            <person name="Ladd B."/>
            <person name="Jarett J.K."/>
            <person name="Geller-Mcgrath D.E."/>
            <person name="Sieber C.M.K."/>
            <person name="Emerson J.B."/>
            <person name="Anantharaman K."/>
            <person name="Thomas B.C."/>
            <person name="Malmstrom R."/>
            <person name="Stieglmeier M."/>
            <person name="Klingl A."/>
            <person name="Woyke T."/>
            <person name="Ryan C.M."/>
            <person name="Banfield J.F."/>
        </authorList>
    </citation>
    <scope>NUCLEOTIDE SEQUENCE [LARGE SCALE GENOMIC DNA]</scope>
</reference>
<comment type="cofactor">
    <cofactor evidence="7">
        <name>Mg(2+)</name>
        <dbReference type="ChEBI" id="CHEBI:18420"/>
    </cofactor>
    <text evidence="7">Binds 1 Mg(2+) ion per subunit.</text>
</comment>
<keyword evidence="5 7" id="KW-0804">Transcription</keyword>
<dbReference type="Pfam" id="PF04983">
    <property type="entry name" value="RNA_pol_Rpb1_3"/>
    <property type="match status" value="1"/>
</dbReference>
<keyword evidence="7" id="KW-0460">Magnesium</keyword>
<dbReference type="InterPro" id="IPR038120">
    <property type="entry name" value="Rpb1_funnel_sf"/>
</dbReference>
<organism evidence="12 13">
    <name type="scientific">Candidatus Tagabacteria bacterium CG03_land_8_20_14_0_80_41_22</name>
    <dbReference type="NCBI Taxonomy" id="1975020"/>
    <lineage>
        <taxon>Bacteria</taxon>
        <taxon>Candidatus Tagaibacteriota</taxon>
    </lineage>
</organism>
<feature type="binding site" evidence="7">
    <location>
        <position position="497"/>
    </location>
    <ligand>
        <name>Mg(2+)</name>
        <dbReference type="ChEBI" id="CHEBI:18420"/>
    </ligand>
</feature>
<evidence type="ECO:0000259" key="11">
    <source>
        <dbReference type="SMART" id="SM00663"/>
    </source>
</evidence>
<dbReference type="InterPro" id="IPR007083">
    <property type="entry name" value="RNA_pol_Rpb1_4"/>
</dbReference>
<feature type="binding site" evidence="7">
    <location>
        <position position="499"/>
    </location>
    <ligand>
        <name>Mg(2+)</name>
        <dbReference type="ChEBI" id="CHEBI:18420"/>
    </ligand>
</feature>
<evidence type="ECO:0000256" key="5">
    <source>
        <dbReference type="ARBA" id="ARBA00023163"/>
    </source>
</evidence>
<dbReference type="Proteomes" id="UP000228561">
    <property type="component" value="Unassembled WGS sequence"/>
</dbReference>
<feature type="binding site" evidence="7">
    <location>
        <position position="495"/>
    </location>
    <ligand>
        <name>Mg(2+)</name>
        <dbReference type="ChEBI" id="CHEBI:18420"/>
    </ligand>
</feature>
<dbReference type="AlphaFoldDB" id="A0A2M7B8U2"/>
<dbReference type="CDD" id="cd01609">
    <property type="entry name" value="RNAP_beta'_N"/>
    <property type="match status" value="1"/>
</dbReference>
<dbReference type="Pfam" id="PF05000">
    <property type="entry name" value="RNA_pol_Rpb1_4"/>
    <property type="match status" value="1"/>
</dbReference>
<feature type="binding site" evidence="7">
    <location>
        <position position="61"/>
    </location>
    <ligand>
        <name>Zn(2+)</name>
        <dbReference type="ChEBI" id="CHEBI:29105"/>
        <label>1</label>
    </ligand>
</feature>
<dbReference type="InterPro" id="IPR007080">
    <property type="entry name" value="RNA_pol_Rpb1_1"/>
</dbReference>
<dbReference type="EMBL" id="PEVG01000024">
    <property type="protein sequence ID" value="PIU99503.1"/>
    <property type="molecule type" value="Genomic_DNA"/>
</dbReference>
<feature type="binding site" evidence="7">
    <location>
        <position position="903"/>
    </location>
    <ligand>
        <name>Zn(2+)</name>
        <dbReference type="ChEBI" id="CHEBI:29105"/>
        <label>2</label>
    </ligand>
</feature>
<accession>A0A2M7B8U2</accession>
<keyword evidence="4 7" id="KW-0479">Metal-binding</keyword>
<feature type="binding site" evidence="7">
    <location>
        <position position="913"/>
    </location>
    <ligand>
        <name>Zn(2+)</name>
        <dbReference type="ChEBI" id="CHEBI:29105"/>
        <label>2</label>
    </ligand>
</feature>
<dbReference type="InterPro" id="IPR044893">
    <property type="entry name" value="RNA_pol_Rpb1_clamp_domain"/>
</dbReference>
<dbReference type="Gene3D" id="2.40.50.100">
    <property type="match status" value="1"/>
</dbReference>
<keyword evidence="2 7" id="KW-0808">Transferase</keyword>
<comment type="catalytic activity">
    <reaction evidence="6 7 8">
        <text>RNA(n) + a ribonucleoside 5'-triphosphate = RNA(n+1) + diphosphate</text>
        <dbReference type="Rhea" id="RHEA:21248"/>
        <dbReference type="Rhea" id="RHEA-COMP:14527"/>
        <dbReference type="Rhea" id="RHEA-COMP:17342"/>
        <dbReference type="ChEBI" id="CHEBI:33019"/>
        <dbReference type="ChEBI" id="CHEBI:61557"/>
        <dbReference type="ChEBI" id="CHEBI:140395"/>
        <dbReference type="EC" id="2.7.7.6"/>
    </reaction>
</comment>
<dbReference type="Pfam" id="PF04998">
    <property type="entry name" value="RNA_pol_Rpb1_5"/>
    <property type="match status" value="1"/>
</dbReference>
<dbReference type="SMART" id="SM00663">
    <property type="entry name" value="RPOLA_N"/>
    <property type="match status" value="1"/>
</dbReference>
<dbReference type="EC" id="2.7.7.6" evidence="7"/>
<dbReference type="PANTHER" id="PTHR19376:SF54">
    <property type="entry name" value="DNA-DIRECTED RNA POLYMERASE SUBUNIT BETA"/>
    <property type="match status" value="1"/>
</dbReference>
<dbReference type="HAMAP" id="MF_01322">
    <property type="entry name" value="RNApol_bact_RpoC"/>
    <property type="match status" value="1"/>
</dbReference>
<evidence type="ECO:0000256" key="1">
    <source>
        <dbReference type="ARBA" id="ARBA00022478"/>
    </source>
</evidence>
<evidence type="ECO:0000313" key="13">
    <source>
        <dbReference type="Proteomes" id="UP000228561"/>
    </source>
</evidence>
<dbReference type="Pfam" id="PF00623">
    <property type="entry name" value="RNA_pol_Rpb1_2"/>
    <property type="match status" value="2"/>
</dbReference>
<feature type="binding site" evidence="7">
    <location>
        <position position="79"/>
    </location>
    <ligand>
        <name>Zn(2+)</name>
        <dbReference type="ChEBI" id="CHEBI:29105"/>
        <label>1</label>
    </ligand>
</feature>
<dbReference type="InterPro" id="IPR007081">
    <property type="entry name" value="RNA_pol_Rpb1_5"/>
</dbReference>
<comment type="subunit">
    <text evidence="7">The RNAP catalytic core consists of 2 alpha, 1 beta, 1 beta' and 1 omega subunit. When a sigma factor is associated with the core the holoenzyme is formed, which can initiate transcription.</text>
</comment>
<evidence type="ECO:0000256" key="4">
    <source>
        <dbReference type="ARBA" id="ARBA00022723"/>
    </source>
</evidence>
<dbReference type="GO" id="GO:0000428">
    <property type="term" value="C:DNA-directed RNA polymerase complex"/>
    <property type="evidence" value="ECO:0007669"/>
    <property type="project" value="UniProtKB-KW"/>
</dbReference>
<comment type="cofactor">
    <cofactor evidence="7">
        <name>Zn(2+)</name>
        <dbReference type="ChEBI" id="CHEBI:29105"/>
    </cofactor>
    <text evidence="7">Binds 2 Zn(2+) ions per subunit.</text>
</comment>
<evidence type="ECO:0000256" key="2">
    <source>
        <dbReference type="ARBA" id="ARBA00022679"/>
    </source>
</evidence>
<dbReference type="Gene3D" id="1.10.132.30">
    <property type="match status" value="1"/>
</dbReference>
<keyword evidence="9" id="KW-0175">Coiled coil</keyword>
<feature type="binding site" evidence="7">
    <location>
        <position position="76"/>
    </location>
    <ligand>
        <name>Zn(2+)</name>
        <dbReference type="ChEBI" id="CHEBI:29105"/>
        <label>1</label>
    </ligand>
</feature>
<dbReference type="GO" id="GO:0000287">
    <property type="term" value="F:magnesium ion binding"/>
    <property type="evidence" value="ECO:0007669"/>
    <property type="project" value="UniProtKB-UniRule"/>
</dbReference>
<evidence type="ECO:0000313" key="12">
    <source>
        <dbReference type="EMBL" id="PIU99503.1"/>
    </source>
</evidence>
<dbReference type="Gene3D" id="4.10.860.120">
    <property type="entry name" value="RNA polymerase II, clamp domain"/>
    <property type="match status" value="1"/>
</dbReference>
<dbReference type="InterPro" id="IPR042102">
    <property type="entry name" value="RNA_pol_Rpb1_3_sf"/>
</dbReference>
<dbReference type="InterPro" id="IPR012754">
    <property type="entry name" value="DNA-dir_RpoC_beta_prime_bact"/>
</dbReference>
<dbReference type="Gene3D" id="1.10.40.90">
    <property type="match status" value="1"/>
</dbReference>
<dbReference type="SUPFAM" id="SSF64484">
    <property type="entry name" value="beta and beta-prime subunits of DNA dependent RNA-polymerase"/>
    <property type="match status" value="1"/>
</dbReference>
<comment type="caution">
    <text evidence="12">The sequence shown here is derived from an EMBL/GenBank/DDBJ whole genome shotgun (WGS) entry which is preliminary data.</text>
</comment>
<evidence type="ECO:0000256" key="3">
    <source>
        <dbReference type="ARBA" id="ARBA00022695"/>
    </source>
</evidence>
<feature type="binding site" evidence="7">
    <location>
        <position position="910"/>
    </location>
    <ligand>
        <name>Zn(2+)</name>
        <dbReference type="ChEBI" id="CHEBI:29105"/>
        <label>2</label>
    </ligand>
</feature>
<dbReference type="GO" id="GO:0003677">
    <property type="term" value="F:DNA binding"/>
    <property type="evidence" value="ECO:0007669"/>
    <property type="project" value="UniProtKB-UniRule"/>
</dbReference>
<dbReference type="GO" id="GO:0006351">
    <property type="term" value="P:DNA-templated transcription"/>
    <property type="evidence" value="ECO:0007669"/>
    <property type="project" value="UniProtKB-UniRule"/>
</dbReference>
<dbReference type="InterPro" id="IPR007066">
    <property type="entry name" value="RNA_pol_Rpb1_3"/>
</dbReference>
<dbReference type="NCBIfam" id="TIGR02386">
    <property type="entry name" value="rpoC_TIGR"/>
    <property type="match status" value="1"/>
</dbReference>
<evidence type="ECO:0000256" key="8">
    <source>
        <dbReference type="RuleBase" id="RU004279"/>
    </source>
</evidence>
<sequence>METKVTDFKSIILKLASPEKILSWSCGEVTKAETINYRTQRAERDGLFDERIFGPEKDYECYCGKYRRIRYKGIVCEKCGVEVTRSIVRRERMGHLVLASPVSHIWYFRGIPSVLGLLLNLSVPELEKVIYFASYIITKVNEKTKLETFQNLDKEYKAKSKNLIEKEKKAALKAAYDKSKNEINDLRLNKVISEVEYHRLSLKYGDIFEAEIGSEALFNICKKINLAEMRKSLMAEEEKTSNPQLQKKFLKQISLIKAMERVDIRPEWMFLTVLPIIPPAFRPMVQLEGGRHATSDVNDLYRRIINRNNRLKKLIELKAPEVICRNEKRMLQEAVDALIDNSIRRGQATAVSQAQRRPLRSLADMLRGKQGRFRQNLLGKRVDYSGRSVIVVGPELKMHQCGLPKHMALELFKPFVISKLIKAGLAYNVRGAGRLIDDATPDVWAALEEVIKDKYVLLNRAPTLHRLGIQAFQPILIEGNAIQIHPLVCAAFNADFDGDQMAVHVPLLDSAQKEAKEIMASVKNLLGPGMGEPTVNPSQDIVFGCYWMTKIRKGTKGEGKIFSSPNEAITAYDFGYVDLQAQIKVLVTSTPKYQIFTEKLIETTVGKLLFNSVLPSDFEYVNEELNKKKIAEIVKRLIKCYGVDATPPILDKIKEFGYKYATISGISWGINDLIEPKEKGAIVEEAIKQEKEVEKHYNSGLLTAEERYDKVIEIWQNVKQKINSLVPEALDEFGPVKIMVSSAARGSWDQVSQMSGMKGLVVNPAGKIIDLPIISSYKKGLNVLEYFISTHGARKGTTDTALKTAKAGYLTRRLVDVAQDLIIREGDCQEKKGFRLSKADVEANGDDLMKRLTGRTLARELAFSSGDGKKIILKRNHILNTEEAEIIKQSEIDEVFIRSPITCQVVRGICQMCYGNDLGSGLLIKPGEAIGIIAAQAIGEPGTQLTMRTFHVGGVAGGGDITLGLPRVEEIFELRIPSSPAVISEVNGKILEIKQIAQEKIVRILTDADSAGEKSKPVRRSLGVGGKKKKKEEVKEYTIPFGKNLLVKEGQEVKPGDVLCSGPIDIKHLFTVASQEIVQNYILNEVGKIYAIQGASINKKHIEVIVKQMFSRFKIKETGDSYFGEGEIVERSDFLEENNRLEKEGKTLAKATLLVMPISKVALSTSSFLSAASFQDTARVLIKASIRGAKDYLRGLKENVIIGRLIPAGTGFRKEFQQPEPEEEREIKQED</sequence>
<keyword evidence="7" id="KW-0862">Zinc</keyword>
<protein>
    <recommendedName>
        <fullName evidence="7">DNA-directed RNA polymerase subunit beta'</fullName>
        <shortName evidence="7">RNAP subunit beta'</shortName>
        <ecNumber evidence="7">2.7.7.6</ecNumber>
    </recommendedName>
    <alternativeName>
        <fullName evidence="7">RNA polymerase subunit beta'</fullName>
    </alternativeName>
    <alternativeName>
        <fullName evidence="7">Transcriptase subunit beta'</fullName>
    </alternativeName>
</protein>
<feature type="binding site" evidence="7">
    <location>
        <position position="63"/>
    </location>
    <ligand>
        <name>Zn(2+)</name>
        <dbReference type="ChEBI" id="CHEBI:29105"/>
        <label>1</label>
    </ligand>
</feature>
<dbReference type="PANTHER" id="PTHR19376">
    <property type="entry name" value="DNA-DIRECTED RNA POLYMERASE"/>
    <property type="match status" value="1"/>
</dbReference>
<comment type="similarity">
    <text evidence="7 8">Belongs to the RNA polymerase beta' chain family.</text>
</comment>
<dbReference type="InterPro" id="IPR045867">
    <property type="entry name" value="DNA-dir_RpoC_beta_prime"/>
</dbReference>
<dbReference type="Gene3D" id="1.10.274.100">
    <property type="entry name" value="RNA polymerase Rpb1, domain 3"/>
    <property type="match status" value="1"/>
</dbReference>
<dbReference type="Pfam" id="PF04997">
    <property type="entry name" value="RNA_pol_Rpb1_1"/>
    <property type="match status" value="1"/>
</dbReference>
<dbReference type="CDD" id="cd02655">
    <property type="entry name" value="RNAP_beta'_C"/>
    <property type="match status" value="1"/>
</dbReference>
<gene>
    <name evidence="7 12" type="primary">rpoC</name>
    <name evidence="12" type="ORF">COS58_02020</name>
</gene>
<feature type="binding site" evidence="7">
    <location>
        <position position="828"/>
    </location>
    <ligand>
        <name>Zn(2+)</name>
        <dbReference type="ChEBI" id="CHEBI:29105"/>
        <label>2</label>
    </ligand>
</feature>